<feature type="chain" id="PRO_5029510689" evidence="1">
    <location>
        <begin position="26"/>
        <end position="145"/>
    </location>
</feature>
<dbReference type="RefSeq" id="WP_130058132.1">
    <property type="nucleotide sequence ID" value="NZ_JADNPJ010000025.1"/>
</dbReference>
<evidence type="ECO:0000256" key="1">
    <source>
        <dbReference type="SAM" id="SignalP"/>
    </source>
</evidence>
<dbReference type="AlphaFoldDB" id="A0A7J4XMN1"/>
<name>A0A7J4XMN1_9BACE</name>
<feature type="signal peptide" evidence="1">
    <location>
        <begin position="1"/>
        <end position="25"/>
    </location>
</feature>
<sequence>MKATTAFKSTFISLLFCIPAIPVFAQSVPIAGETYAPSPKQLSPADINLPNNLFRWEPTYLQTLANQKAMTNQHIPYLSLNEIKEKKDVFPKTRLSYHLNTSPMTFTDTLLGLISVATELWCSHYYGRTGSDISTAIPTTQSNTF</sequence>
<evidence type="ECO:0000313" key="3">
    <source>
        <dbReference type="Proteomes" id="UP000422221"/>
    </source>
</evidence>
<dbReference type="EMBL" id="VWMK01000003">
    <property type="protein sequence ID" value="KAA3768623.1"/>
    <property type="molecule type" value="Genomic_DNA"/>
</dbReference>
<evidence type="ECO:0000313" key="2">
    <source>
        <dbReference type="EMBL" id="KAA3768623.1"/>
    </source>
</evidence>
<gene>
    <name evidence="2" type="ORF">F3F73_04790</name>
</gene>
<organism evidence="2 3">
    <name type="scientific">Bacteroides salyersiae</name>
    <dbReference type="NCBI Taxonomy" id="291644"/>
    <lineage>
        <taxon>Bacteria</taxon>
        <taxon>Pseudomonadati</taxon>
        <taxon>Bacteroidota</taxon>
        <taxon>Bacteroidia</taxon>
        <taxon>Bacteroidales</taxon>
        <taxon>Bacteroidaceae</taxon>
        <taxon>Bacteroides</taxon>
    </lineage>
</organism>
<accession>A0A7J4XMN1</accession>
<keyword evidence="1" id="KW-0732">Signal</keyword>
<reference evidence="2 3" key="1">
    <citation type="journal article" date="2019" name="Nat. Med.">
        <title>A library of human gut bacterial isolates paired with longitudinal multiomics data enables mechanistic microbiome research.</title>
        <authorList>
            <person name="Poyet M."/>
            <person name="Groussin M."/>
            <person name="Gibbons S.M."/>
            <person name="Avila-Pacheco J."/>
            <person name="Jiang X."/>
            <person name="Kearney S.M."/>
            <person name="Perrotta A.R."/>
            <person name="Berdy B."/>
            <person name="Zhao S."/>
            <person name="Lieberman T.D."/>
            <person name="Swanson P.K."/>
            <person name="Smith M."/>
            <person name="Roesemann S."/>
            <person name="Alexander J.E."/>
            <person name="Rich S.A."/>
            <person name="Livny J."/>
            <person name="Vlamakis H."/>
            <person name="Clish C."/>
            <person name="Bullock K."/>
            <person name="Deik A."/>
            <person name="Scott J."/>
            <person name="Pierce K.A."/>
            <person name="Xavier R.J."/>
            <person name="Alm E.J."/>
        </authorList>
    </citation>
    <scope>NUCLEOTIDE SEQUENCE [LARGE SCALE GENOMIC DNA]</scope>
    <source>
        <strain evidence="2 3">BIOML-A10</strain>
    </source>
</reference>
<comment type="caution">
    <text evidence="2">The sequence shown here is derived from an EMBL/GenBank/DDBJ whole genome shotgun (WGS) entry which is preliminary data.</text>
</comment>
<dbReference type="Proteomes" id="UP000422221">
    <property type="component" value="Unassembled WGS sequence"/>
</dbReference>
<protein>
    <submittedName>
        <fullName evidence="2">Uncharacterized protein</fullName>
    </submittedName>
</protein>
<proteinExistence type="predicted"/>